<dbReference type="PANTHER" id="PTHR12110">
    <property type="entry name" value="HYDROXYPYRUVATE ISOMERASE"/>
    <property type="match status" value="1"/>
</dbReference>
<dbReference type="InterPro" id="IPR036237">
    <property type="entry name" value="Xyl_isomerase-like_sf"/>
</dbReference>
<name>A0A381N8I1_9ZZZZ</name>
<dbReference type="InterPro" id="IPR013022">
    <property type="entry name" value="Xyl_isomerase-like_TIM-brl"/>
</dbReference>
<dbReference type="AlphaFoldDB" id="A0A381N8I1"/>
<feature type="domain" description="Xylose isomerase-like TIM barrel" evidence="1">
    <location>
        <begin position="17"/>
        <end position="250"/>
    </location>
</feature>
<gene>
    <name evidence="2" type="ORF">METZ01_LOCUS2727</name>
</gene>
<dbReference type="SUPFAM" id="SSF51658">
    <property type="entry name" value="Xylose isomerase-like"/>
    <property type="match status" value="1"/>
</dbReference>
<evidence type="ECO:0000259" key="1">
    <source>
        <dbReference type="Pfam" id="PF01261"/>
    </source>
</evidence>
<dbReference type="Pfam" id="PF01261">
    <property type="entry name" value="AP_endonuc_2"/>
    <property type="match status" value="1"/>
</dbReference>
<dbReference type="EMBL" id="UINC01000140">
    <property type="protein sequence ID" value="SUZ49873.1"/>
    <property type="molecule type" value="Genomic_DNA"/>
</dbReference>
<organism evidence="2">
    <name type="scientific">marine metagenome</name>
    <dbReference type="NCBI Taxonomy" id="408172"/>
    <lineage>
        <taxon>unclassified sequences</taxon>
        <taxon>metagenomes</taxon>
        <taxon>ecological metagenomes</taxon>
    </lineage>
</organism>
<reference evidence="2" key="1">
    <citation type="submission" date="2018-05" db="EMBL/GenBank/DDBJ databases">
        <authorList>
            <person name="Lanie J.A."/>
            <person name="Ng W.-L."/>
            <person name="Kazmierczak K.M."/>
            <person name="Andrzejewski T.M."/>
            <person name="Davidsen T.M."/>
            <person name="Wayne K.J."/>
            <person name="Tettelin H."/>
            <person name="Glass J.I."/>
            <person name="Rusch D."/>
            <person name="Podicherti R."/>
            <person name="Tsui H.-C.T."/>
            <person name="Winkler M.E."/>
        </authorList>
    </citation>
    <scope>NUCLEOTIDE SEQUENCE</scope>
</reference>
<sequence>MDQYGLSPLELSPLDILRWAVDHGADGVHFSGFEPEWQQRLDHGCLQELRTFAESESLYLEWGGAGHIPRDMTNWSVRDLFDANHIVATQAEHLGVQIVRSCSGGLMRWADVAPSTEILLRETATALRAQREMLRDHGVILAIELHFEFTTYELLRLFEMCDASPGDWLGVVLDTMNVLTMLEEPVRATERILPWVVSTHLKDGGVRSVPAGWETFPTAIGEGMVDLSGVIRHLERSDRSIHLSVEDHGGSFSLPIRDEGFLAKFPDATEEEMTAIATLARRTQQADHCVPTERADWPALCEARMSQNLIAAKRLVADAGLS</sequence>
<dbReference type="InterPro" id="IPR050312">
    <property type="entry name" value="IolE/XylAMocC-like"/>
</dbReference>
<proteinExistence type="predicted"/>
<dbReference type="Gene3D" id="3.20.20.150">
    <property type="entry name" value="Divalent-metal-dependent TIM barrel enzymes"/>
    <property type="match status" value="1"/>
</dbReference>
<evidence type="ECO:0000313" key="2">
    <source>
        <dbReference type="EMBL" id="SUZ49873.1"/>
    </source>
</evidence>
<accession>A0A381N8I1</accession>
<protein>
    <recommendedName>
        <fullName evidence="1">Xylose isomerase-like TIM barrel domain-containing protein</fullName>
    </recommendedName>
</protein>